<accession>A0A8T9QH88</accession>
<sequence length="163" mass="18340">MSLVIERLERKLDSLFLVVDALPEGEAKARLADYLCIRIAGLIERVVKQLVGDFMDGASQQEINKYVTTKLSSVTNLNHIKLAKLLESFSIDWQDEYTRNATDAEIASLDSILRLRNSIAHGGDQTTGYSNVKAHYANVKTVIGRLKLIIRKHPRRARARVHA</sequence>
<evidence type="ECO:0000313" key="3">
    <source>
        <dbReference type="Proteomes" id="UP000831796"/>
    </source>
</evidence>
<dbReference type="InterPro" id="IPR041519">
    <property type="entry name" value="HEPN_RiboL-PSP"/>
</dbReference>
<dbReference type="RefSeq" id="WP_244678543.1">
    <property type="nucleotide sequence ID" value="NZ_CP095048.1"/>
</dbReference>
<keyword evidence="3" id="KW-1185">Reference proteome</keyword>
<dbReference type="Proteomes" id="UP000831796">
    <property type="component" value="Plasmid unnamed2"/>
</dbReference>
<organism evidence="2 3">
    <name type="scientific">Hymenobacter cellulosilyticus</name>
    <dbReference type="NCBI Taxonomy" id="2932248"/>
    <lineage>
        <taxon>Bacteria</taxon>
        <taxon>Pseudomonadati</taxon>
        <taxon>Bacteroidota</taxon>
        <taxon>Cytophagia</taxon>
        <taxon>Cytophagales</taxon>
        <taxon>Hymenobacteraceae</taxon>
        <taxon>Hymenobacter</taxon>
    </lineage>
</organism>
<dbReference type="EMBL" id="CP095048">
    <property type="protein sequence ID" value="UOQ75210.1"/>
    <property type="molecule type" value="Genomic_DNA"/>
</dbReference>
<evidence type="ECO:0000313" key="2">
    <source>
        <dbReference type="EMBL" id="UOQ75210.1"/>
    </source>
</evidence>
<gene>
    <name evidence="2" type="ORF">MUN79_29460</name>
</gene>
<name>A0A8T9QH88_9BACT</name>
<geneLocation type="plasmid" evidence="2 3">
    <name>unnamed2</name>
</geneLocation>
<proteinExistence type="predicted"/>
<dbReference type="KEGG" id="hcu:MUN79_29460"/>
<feature type="domain" description="RiboL-PSP-HEPN" evidence="1">
    <location>
        <begin position="24"/>
        <end position="150"/>
    </location>
</feature>
<evidence type="ECO:0000259" key="1">
    <source>
        <dbReference type="Pfam" id="PF18735"/>
    </source>
</evidence>
<keyword evidence="2" id="KW-0614">Plasmid</keyword>
<dbReference type="AlphaFoldDB" id="A0A8T9QH88"/>
<reference evidence="2" key="1">
    <citation type="submission" date="2022-04" db="EMBL/GenBank/DDBJ databases">
        <title>Hymenobacter sp. isolated from the air.</title>
        <authorList>
            <person name="Won M."/>
            <person name="Lee C.-M."/>
            <person name="Woen H.-Y."/>
            <person name="Kwon S.-W."/>
        </authorList>
    </citation>
    <scope>NUCLEOTIDE SEQUENCE</scope>
    <source>
        <strain evidence="2">5116S-3</strain>
        <plasmid evidence="2">unnamed2</plasmid>
    </source>
</reference>
<protein>
    <submittedName>
        <fullName evidence="2">HEPN domain-containing protein</fullName>
    </submittedName>
</protein>
<dbReference type="Pfam" id="PF18735">
    <property type="entry name" value="HEPN_RiboL-PSP"/>
    <property type="match status" value="1"/>
</dbReference>